<evidence type="ECO:0000313" key="3">
    <source>
        <dbReference type="Proteomes" id="UP000813385"/>
    </source>
</evidence>
<proteinExistence type="predicted"/>
<dbReference type="Proteomes" id="UP000813385">
    <property type="component" value="Unassembled WGS sequence"/>
</dbReference>
<reference evidence="2" key="1">
    <citation type="journal article" date="2021" name="Nat. Commun.">
        <title>Genetic determinants of endophytism in the Arabidopsis root mycobiome.</title>
        <authorList>
            <person name="Mesny F."/>
            <person name="Miyauchi S."/>
            <person name="Thiergart T."/>
            <person name="Pickel B."/>
            <person name="Atanasova L."/>
            <person name="Karlsson M."/>
            <person name="Huettel B."/>
            <person name="Barry K.W."/>
            <person name="Haridas S."/>
            <person name="Chen C."/>
            <person name="Bauer D."/>
            <person name="Andreopoulos W."/>
            <person name="Pangilinan J."/>
            <person name="LaButti K."/>
            <person name="Riley R."/>
            <person name="Lipzen A."/>
            <person name="Clum A."/>
            <person name="Drula E."/>
            <person name="Henrissat B."/>
            <person name="Kohler A."/>
            <person name="Grigoriev I.V."/>
            <person name="Martin F.M."/>
            <person name="Hacquard S."/>
        </authorList>
    </citation>
    <scope>NUCLEOTIDE SEQUENCE</scope>
    <source>
        <strain evidence="2">MPI-CAGE-AT-0016</strain>
    </source>
</reference>
<dbReference type="EMBL" id="JAGPXD010000001">
    <property type="protein sequence ID" value="KAH7376008.1"/>
    <property type="molecule type" value="Genomic_DNA"/>
</dbReference>
<feature type="signal peptide" evidence="1">
    <location>
        <begin position="1"/>
        <end position="19"/>
    </location>
</feature>
<comment type="caution">
    <text evidence="2">The sequence shown here is derived from an EMBL/GenBank/DDBJ whole genome shotgun (WGS) entry which is preliminary data.</text>
</comment>
<protein>
    <recommendedName>
        <fullName evidence="4">Secreted protein</fullName>
    </recommendedName>
</protein>
<accession>A0A8K0X9U6</accession>
<sequence>MPRAVVIFLLLPVPQGTPGCEMGAPTALGLGAQIEVPDDPGPGLQIHALASCLAVSVVGEAGGGSFLLFCPFDIRGSNHPAEHVSGGTIWQRDDGIRRELLSP</sequence>
<gene>
    <name evidence="2" type="ORF">B0T11DRAFT_271398</name>
</gene>
<keyword evidence="3" id="KW-1185">Reference proteome</keyword>
<evidence type="ECO:0000256" key="1">
    <source>
        <dbReference type="SAM" id="SignalP"/>
    </source>
</evidence>
<feature type="chain" id="PRO_5035431809" description="Secreted protein" evidence="1">
    <location>
        <begin position="20"/>
        <end position="103"/>
    </location>
</feature>
<organism evidence="2 3">
    <name type="scientific">Plectosphaerella cucumerina</name>
    <dbReference type="NCBI Taxonomy" id="40658"/>
    <lineage>
        <taxon>Eukaryota</taxon>
        <taxon>Fungi</taxon>
        <taxon>Dikarya</taxon>
        <taxon>Ascomycota</taxon>
        <taxon>Pezizomycotina</taxon>
        <taxon>Sordariomycetes</taxon>
        <taxon>Hypocreomycetidae</taxon>
        <taxon>Glomerellales</taxon>
        <taxon>Plectosphaerellaceae</taxon>
        <taxon>Plectosphaerella</taxon>
    </lineage>
</organism>
<keyword evidence="1" id="KW-0732">Signal</keyword>
<evidence type="ECO:0000313" key="2">
    <source>
        <dbReference type="EMBL" id="KAH7376008.1"/>
    </source>
</evidence>
<evidence type="ECO:0008006" key="4">
    <source>
        <dbReference type="Google" id="ProtNLM"/>
    </source>
</evidence>
<name>A0A8K0X9U6_9PEZI</name>
<feature type="non-terminal residue" evidence="2">
    <location>
        <position position="1"/>
    </location>
</feature>
<dbReference type="AlphaFoldDB" id="A0A8K0X9U6"/>